<keyword evidence="8" id="KW-1133">Transmembrane helix</keyword>
<dbReference type="Pfam" id="PF07715">
    <property type="entry name" value="Plug"/>
    <property type="match status" value="1"/>
</dbReference>
<comment type="caution">
    <text evidence="10">The sequence shown here is derived from an EMBL/GenBank/DDBJ whole genome shotgun (WGS) entry which is preliminary data.</text>
</comment>
<dbReference type="Gene3D" id="2.60.40.1120">
    <property type="entry name" value="Carboxypeptidase-like, regulatory domain"/>
    <property type="match status" value="1"/>
</dbReference>
<keyword evidence="10" id="KW-0675">Receptor</keyword>
<evidence type="ECO:0000313" key="11">
    <source>
        <dbReference type="Proteomes" id="UP000293347"/>
    </source>
</evidence>
<sequence>MKKGLCFSIATAIIRISLTLSIVFSTVVYAYSSAMSGREKKVTTNVRIDSEKEADLMEANLKLKAITVNGRVTDSKGTAIPGVSVQVKGTTTGAVTDANGNYRIDVPDNNAVLIFNYIGFLKQELPIGGRQTINVVLIEDTTRLDEVVVVAYGKTTQRSSTGALQTVNQKDLQDIPTSQFTQKLQGKLAGVELSETSGKPGQAMQVRVRGSASISTGAVPLYVVDGAPIVGDISNINPNEIETVTVLKDAASTALYGSRAAFGVVLITTKSAKEGQTNISVNAYSGFQKVPERGRPDMMNGTEWAQFKKEYYEDLGQAVPVPFQDPSQYGEGYDWYDAMLRTGAMSDISVSINTSKDKFSNSFTGGFFEQTGVVLNSDYKRISVRNNAVYKVTDNFRVGLNIAPTYNFGNNALTDGFFGGGGGILANALNTPPVLNYRNADGSLPVTVTTPGITAFNTPNWVRSIQDIKFYGKTSRLLSNAFVEYDVLPGLILKSSINVDMGQTRTDFFQPSTASLGFASTPSTINSRIGQNTFNYASWLSENTASYNKQIKKHGFDMLGGYTVQKYRSDLTNISGSNFPDDRVRTINAALVKDNPTMDIQEWSLISYLARLNYNYDQKYLLSASIRRDGSSRFGTNNKWGNFPAVSAAWIVSEEAFLKDIKALTFLKVRGSYGEVGNNNFGNYTQYATVAGSVNSPFGSTTQSGVAVTNLGNEELGWENTRQIDIGLDAGFLNDRIMFSYDYYTKKTSNLLFNVPVPRESGFATFPANLGEIEFWGHEFSLNTRNLAGKFKWNTGFNIAFSDNKVLKLSGLTDAIYTGGAIAGTITKVGGRIGQFYGLVQEGVYVDQADFDNSPKSVNSQVGTIKFKDLNGDGVIKLGDTDGDKTIIGNPFPKFTYGITNNFAYQGFDLTIVATGAHGHDIAAISEAGTTNLDGVFNVLKEVKGRWRSPSNPGEGKYGKTTASTENDRGVFHSRFVNKASYLTIKNITLGYTLPVTGWNAVKSVRLFSSVQQAFVFSGYKGGNPEIGTDSDGNQPNALLQGIDYTAYPIPRTVTFGLNVNFK</sequence>
<dbReference type="OrthoDB" id="9768177at2"/>
<evidence type="ECO:0000256" key="8">
    <source>
        <dbReference type="SAM" id="Phobius"/>
    </source>
</evidence>
<accession>A0A4R0NTA5</accession>
<keyword evidence="2 7" id="KW-0813">Transport</keyword>
<dbReference type="Pfam" id="PF13715">
    <property type="entry name" value="CarbopepD_reg_2"/>
    <property type="match status" value="1"/>
</dbReference>
<keyword evidence="11" id="KW-1185">Reference proteome</keyword>
<keyword evidence="4 7" id="KW-0812">Transmembrane</keyword>
<dbReference type="PROSITE" id="PS52016">
    <property type="entry name" value="TONB_DEPENDENT_REC_3"/>
    <property type="match status" value="1"/>
</dbReference>
<dbReference type="Proteomes" id="UP000293347">
    <property type="component" value="Unassembled WGS sequence"/>
</dbReference>
<dbReference type="InterPro" id="IPR008969">
    <property type="entry name" value="CarboxyPept-like_regulatory"/>
</dbReference>
<dbReference type="InterPro" id="IPR037066">
    <property type="entry name" value="Plug_dom_sf"/>
</dbReference>
<evidence type="ECO:0000313" key="10">
    <source>
        <dbReference type="EMBL" id="TCD03153.1"/>
    </source>
</evidence>
<dbReference type="InterPro" id="IPR023997">
    <property type="entry name" value="TonB-dep_OMP_SusC/RagA_CS"/>
</dbReference>
<evidence type="ECO:0000259" key="9">
    <source>
        <dbReference type="Pfam" id="PF07715"/>
    </source>
</evidence>
<evidence type="ECO:0000256" key="7">
    <source>
        <dbReference type="PROSITE-ProRule" id="PRU01360"/>
    </source>
</evidence>
<evidence type="ECO:0000256" key="2">
    <source>
        <dbReference type="ARBA" id="ARBA00022448"/>
    </source>
</evidence>
<dbReference type="SUPFAM" id="SSF56935">
    <property type="entry name" value="Porins"/>
    <property type="match status" value="1"/>
</dbReference>
<name>A0A4R0NTA5_9SPHI</name>
<feature type="transmembrane region" description="Helical" evidence="8">
    <location>
        <begin position="12"/>
        <end position="31"/>
    </location>
</feature>
<dbReference type="NCBIfam" id="TIGR04057">
    <property type="entry name" value="SusC_RagA_signa"/>
    <property type="match status" value="1"/>
</dbReference>
<comment type="subcellular location">
    <subcellularLocation>
        <location evidence="1 7">Cell outer membrane</location>
        <topology evidence="1 7">Multi-pass membrane protein</topology>
    </subcellularLocation>
</comment>
<keyword evidence="5 7" id="KW-0472">Membrane</keyword>
<organism evidence="10 11">
    <name type="scientific">Pedobacter psychroterrae</name>
    <dbReference type="NCBI Taxonomy" id="2530453"/>
    <lineage>
        <taxon>Bacteria</taxon>
        <taxon>Pseudomonadati</taxon>
        <taxon>Bacteroidota</taxon>
        <taxon>Sphingobacteriia</taxon>
        <taxon>Sphingobacteriales</taxon>
        <taxon>Sphingobacteriaceae</taxon>
        <taxon>Pedobacter</taxon>
    </lineage>
</organism>
<keyword evidence="3 7" id="KW-1134">Transmembrane beta strand</keyword>
<dbReference type="NCBIfam" id="TIGR04056">
    <property type="entry name" value="OMP_RagA_SusC"/>
    <property type="match status" value="1"/>
</dbReference>
<dbReference type="InterPro" id="IPR012910">
    <property type="entry name" value="Plug_dom"/>
</dbReference>
<dbReference type="Gene3D" id="2.170.130.10">
    <property type="entry name" value="TonB-dependent receptor, plug domain"/>
    <property type="match status" value="1"/>
</dbReference>
<dbReference type="InterPro" id="IPR039426">
    <property type="entry name" value="TonB-dep_rcpt-like"/>
</dbReference>
<dbReference type="InterPro" id="IPR023996">
    <property type="entry name" value="TonB-dep_OMP_SusC/RagA"/>
</dbReference>
<gene>
    <name evidence="10" type="ORF">EZ437_04035</name>
</gene>
<dbReference type="SUPFAM" id="SSF49464">
    <property type="entry name" value="Carboxypeptidase regulatory domain-like"/>
    <property type="match status" value="1"/>
</dbReference>
<feature type="domain" description="TonB-dependent receptor plug" evidence="9">
    <location>
        <begin position="157"/>
        <end position="264"/>
    </location>
</feature>
<proteinExistence type="inferred from homology"/>
<comment type="similarity">
    <text evidence="7">Belongs to the TonB-dependent receptor family.</text>
</comment>
<evidence type="ECO:0000256" key="5">
    <source>
        <dbReference type="ARBA" id="ARBA00023136"/>
    </source>
</evidence>
<dbReference type="InterPro" id="IPR036942">
    <property type="entry name" value="Beta-barrel_TonB_sf"/>
</dbReference>
<dbReference type="Gene3D" id="2.40.170.20">
    <property type="entry name" value="TonB-dependent receptor, beta-barrel domain"/>
    <property type="match status" value="1"/>
</dbReference>
<reference evidence="10 11" key="1">
    <citation type="submission" date="2019-02" db="EMBL/GenBank/DDBJ databases">
        <title>Pedobacter sp. RP-1-14 sp. nov., isolated from Arctic soil.</title>
        <authorList>
            <person name="Dahal R.H."/>
        </authorList>
    </citation>
    <scope>NUCLEOTIDE SEQUENCE [LARGE SCALE GENOMIC DNA]</scope>
    <source>
        <strain evidence="10 11">RP-1-14</strain>
    </source>
</reference>
<evidence type="ECO:0000256" key="3">
    <source>
        <dbReference type="ARBA" id="ARBA00022452"/>
    </source>
</evidence>
<evidence type="ECO:0000256" key="4">
    <source>
        <dbReference type="ARBA" id="ARBA00022692"/>
    </source>
</evidence>
<evidence type="ECO:0000256" key="1">
    <source>
        <dbReference type="ARBA" id="ARBA00004571"/>
    </source>
</evidence>
<keyword evidence="6 7" id="KW-0998">Cell outer membrane</keyword>
<dbReference type="RefSeq" id="WP_131593485.1">
    <property type="nucleotide sequence ID" value="NZ_SJSL01000001.1"/>
</dbReference>
<dbReference type="EMBL" id="SJSL01000001">
    <property type="protein sequence ID" value="TCD03153.1"/>
    <property type="molecule type" value="Genomic_DNA"/>
</dbReference>
<protein>
    <submittedName>
        <fullName evidence="10">TonB-dependent receptor</fullName>
    </submittedName>
</protein>
<dbReference type="GO" id="GO:0009279">
    <property type="term" value="C:cell outer membrane"/>
    <property type="evidence" value="ECO:0007669"/>
    <property type="project" value="UniProtKB-SubCell"/>
</dbReference>
<dbReference type="AlphaFoldDB" id="A0A4R0NTA5"/>
<evidence type="ECO:0000256" key="6">
    <source>
        <dbReference type="ARBA" id="ARBA00023237"/>
    </source>
</evidence>